<reference evidence="3 4" key="1">
    <citation type="journal article" date="2017" name="Genome Announc.">
        <title>Complete Genome Sequences of Two Acetylene-Fermenting Pelobacter acetylenicus Strains.</title>
        <authorList>
            <person name="Sutton J.M."/>
            <person name="Baesman S.M."/>
            <person name="Fierst J.L."/>
            <person name="Poret-Peterson A.T."/>
            <person name="Oremland R.S."/>
            <person name="Dunlap D.S."/>
            <person name="Akob D.M."/>
        </authorList>
    </citation>
    <scope>NUCLEOTIDE SEQUENCE [LARGE SCALE GENOMIC DNA]</scope>
    <source>
        <strain evidence="3 4">SFB93</strain>
    </source>
</reference>
<accession>A0A1L3GLC1</accession>
<dbReference type="CDD" id="cd01066">
    <property type="entry name" value="APP_MetAP"/>
    <property type="match status" value="1"/>
</dbReference>
<dbReference type="GO" id="GO:0008235">
    <property type="term" value="F:metalloexopeptidase activity"/>
    <property type="evidence" value="ECO:0007669"/>
    <property type="project" value="UniProtKB-ARBA"/>
</dbReference>
<feature type="domain" description="Creatinase N-terminal" evidence="2">
    <location>
        <begin position="14"/>
        <end position="134"/>
    </location>
</feature>
<dbReference type="GO" id="GO:0004177">
    <property type="term" value="F:aminopeptidase activity"/>
    <property type="evidence" value="ECO:0007669"/>
    <property type="project" value="UniProtKB-ARBA"/>
</dbReference>
<dbReference type="PRINTS" id="PR00599">
    <property type="entry name" value="MAPEPTIDASE"/>
</dbReference>
<dbReference type="EMBL" id="CP015519">
    <property type="protein sequence ID" value="APG26746.1"/>
    <property type="molecule type" value="Genomic_DNA"/>
</dbReference>
<evidence type="ECO:0000313" key="4">
    <source>
        <dbReference type="Proteomes" id="UP000182517"/>
    </source>
</evidence>
<dbReference type="Proteomes" id="UP000182517">
    <property type="component" value="Chromosome"/>
</dbReference>
<dbReference type="PANTHER" id="PTHR46112:SF2">
    <property type="entry name" value="XAA-PRO AMINOPEPTIDASE P-RELATED"/>
    <property type="match status" value="1"/>
</dbReference>
<evidence type="ECO:0000313" key="3">
    <source>
        <dbReference type="EMBL" id="APG26746.1"/>
    </source>
</evidence>
<dbReference type="KEGG" id="pef:A7E78_02030"/>
<dbReference type="Pfam" id="PF01321">
    <property type="entry name" value="Creatinase_N"/>
    <property type="match status" value="1"/>
</dbReference>
<organism evidence="3 4">
    <name type="scientific">Syntrophotalea acetylenivorans</name>
    <dbReference type="NCBI Taxonomy" id="1842532"/>
    <lineage>
        <taxon>Bacteria</taxon>
        <taxon>Pseudomonadati</taxon>
        <taxon>Thermodesulfobacteriota</taxon>
        <taxon>Desulfuromonadia</taxon>
        <taxon>Desulfuromonadales</taxon>
        <taxon>Syntrophotaleaceae</taxon>
        <taxon>Syntrophotalea</taxon>
    </lineage>
</organism>
<evidence type="ECO:0000259" key="2">
    <source>
        <dbReference type="Pfam" id="PF01321"/>
    </source>
</evidence>
<gene>
    <name evidence="3" type="ORF">A7E78_02030</name>
</gene>
<dbReference type="Pfam" id="PF00557">
    <property type="entry name" value="Peptidase_M24"/>
    <property type="match status" value="1"/>
</dbReference>
<dbReference type="RefSeq" id="WP_072282706.1">
    <property type="nucleotide sequence ID" value="NZ_CP015519.1"/>
</dbReference>
<dbReference type="InterPro" id="IPR001714">
    <property type="entry name" value="Pept_M24_MAP"/>
</dbReference>
<sequence>MQVPLSELQERMIRFRAQMDRVDPEWQSAAIFGRVNQYYLTGTMQDGLLWIPRDGEAVLWVRKSFERAMDESLFDRIETMNSFRDVAAAVGNLPDRLHVECELLPLALLRRLQKHFPINDIRPADGALAAVRAVKSPYELELMERCGEVHRRILEVRLPEMLQAGMSEADLAARLYAVMVEEGHHGVARFAMFQAEVALGHICFGESSLYPCSFDGPGGNYGLHPAVPLLGSRLHRLAKGDLVFVDIGCGVEGYHTDKTSTYMFGEPIDDEAMAAHHQCVEIQNRIAEQLRPGAVPSAIYEQVMDNLEGEFLDNFMGFGSRPARFFGHGIGLQIDEAPVIAKGFDEPLQEGMVLALEPKKGIPGVGMVGIENTFIVTAQGGRCITGDHPGLMPVY</sequence>
<proteinExistence type="predicted"/>
<dbReference type="OrthoDB" id="9806388at2"/>
<dbReference type="InterPro" id="IPR000587">
    <property type="entry name" value="Creatinase_N"/>
</dbReference>
<dbReference type="Gene3D" id="3.40.350.10">
    <property type="entry name" value="Creatinase/prolidase N-terminal domain"/>
    <property type="match status" value="1"/>
</dbReference>
<dbReference type="InterPro" id="IPR050659">
    <property type="entry name" value="Peptidase_M24B"/>
</dbReference>
<evidence type="ECO:0000259" key="1">
    <source>
        <dbReference type="Pfam" id="PF00557"/>
    </source>
</evidence>
<protein>
    <submittedName>
        <fullName evidence="3">Peptidase M24</fullName>
    </submittedName>
</protein>
<keyword evidence="4" id="KW-1185">Reference proteome</keyword>
<feature type="domain" description="Peptidase M24" evidence="1">
    <location>
        <begin position="141"/>
        <end position="378"/>
    </location>
</feature>
<dbReference type="Gene3D" id="3.90.230.10">
    <property type="entry name" value="Creatinase/methionine aminopeptidase superfamily"/>
    <property type="match status" value="1"/>
</dbReference>
<dbReference type="InterPro" id="IPR029149">
    <property type="entry name" value="Creatin/AminoP/Spt16_N"/>
</dbReference>
<dbReference type="STRING" id="1842532.A7E78_02030"/>
<dbReference type="AlphaFoldDB" id="A0A1L3GLC1"/>
<name>A0A1L3GLC1_9BACT</name>
<dbReference type="SUPFAM" id="SSF55920">
    <property type="entry name" value="Creatinase/aminopeptidase"/>
    <property type="match status" value="1"/>
</dbReference>
<dbReference type="InterPro" id="IPR036005">
    <property type="entry name" value="Creatinase/aminopeptidase-like"/>
</dbReference>
<dbReference type="SUPFAM" id="SSF53092">
    <property type="entry name" value="Creatinase/prolidase N-terminal domain"/>
    <property type="match status" value="1"/>
</dbReference>
<dbReference type="PANTHER" id="PTHR46112">
    <property type="entry name" value="AMINOPEPTIDASE"/>
    <property type="match status" value="1"/>
</dbReference>
<dbReference type="InterPro" id="IPR000994">
    <property type="entry name" value="Pept_M24"/>
</dbReference>